<protein>
    <submittedName>
        <fullName evidence="2">Uncharacterized protein</fullName>
    </submittedName>
</protein>
<accession>A0A9P7YYD9</accession>
<sequence>MPVYLIHGFRWDRALIRIHVAFHDLDDAAPDWIIAPDSALAFLESFYKAFDFLPPNEQPAAISPTRSPSEHELLVSEETTPKHEPPVSGGTTPKFKSLLKKMASKASLANIRKKQQSSSSDTDTRRRGQKQGKEANKSEIYTLGRKSLQEDDATIRPTTAKTGTGAGTTRPFNDWSAVKLLEQYSLDETSSAYQQYAYVGDHIVEVKLGASITEETKKYDALMETSKDLSWFEKLRGKLQADADIGWHVVICEDEERYTPKQEEVSNYGSHTSANGFSRPDPQGSGSRGFFENKMDNRIAQLENEVRRGKSKLSSQPSTVAQIT</sequence>
<feature type="compositionally biased region" description="Polar residues" evidence="1">
    <location>
        <begin position="265"/>
        <end position="276"/>
    </location>
</feature>
<feature type="compositionally biased region" description="Basic and acidic residues" evidence="1">
    <location>
        <begin position="68"/>
        <end position="85"/>
    </location>
</feature>
<reference evidence="2" key="1">
    <citation type="journal article" date="2021" name="IMA Fungus">
        <title>Genomic characterization of three marine fungi, including Emericellopsis atlantica sp. nov. with signatures of a generalist lifestyle and marine biomass degradation.</title>
        <authorList>
            <person name="Hagestad O.C."/>
            <person name="Hou L."/>
            <person name="Andersen J.H."/>
            <person name="Hansen E.H."/>
            <person name="Altermark B."/>
            <person name="Li C."/>
            <person name="Kuhnert E."/>
            <person name="Cox R.J."/>
            <person name="Crous P.W."/>
            <person name="Spatafora J.W."/>
            <person name="Lail K."/>
            <person name="Amirebrahimi M."/>
            <person name="Lipzen A."/>
            <person name="Pangilinan J."/>
            <person name="Andreopoulos W."/>
            <person name="Hayes R.D."/>
            <person name="Ng V."/>
            <person name="Grigoriev I.V."/>
            <person name="Jackson S.A."/>
            <person name="Sutton T.D.S."/>
            <person name="Dobson A.D.W."/>
            <person name="Rama T."/>
        </authorList>
    </citation>
    <scope>NUCLEOTIDE SEQUENCE</scope>
    <source>
        <strain evidence="2">TRa3180A</strain>
    </source>
</reference>
<evidence type="ECO:0000313" key="2">
    <source>
        <dbReference type="EMBL" id="KAG9241667.1"/>
    </source>
</evidence>
<dbReference type="Proteomes" id="UP000887226">
    <property type="component" value="Unassembled WGS sequence"/>
</dbReference>
<keyword evidence="3" id="KW-1185">Reference proteome</keyword>
<feature type="compositionally biased region" description="Low complexity" evidence="1">
    <location>
        <begin position="158"/>
        <end position="169"/>
    </location>
</feature>
<evidence type="ECO:0000256" key="1">
    <source>
        <dbReference type="SAM" id="MobiDB-lite"/>
    </source>
</evidence>
<feature type="compositionally biased region" description="Polar residues" evidence="1">
    <location>
        <begin position="312"/>
        <end position="324"/>
    </location>
</feature>
<feature type="compositionally biased region" description="Basic and acidic residues" evidence="1">
    <location>
        <begin position="122"/>
        <end position="137"/>
    </location>
</feature>
<dbReference type="EMBL" id="MU254174">
    <property type="protein sequence ID" value="KAG9241667.1"/>
    <property type="molecule type" value="Genomic_DNA"/>
</dbReference>
<gene>
    <name evidence="2" type="ORF">BJ878DRAFT_519490</name>
</gene>
<dbReference type="OrthoDB" id="371463at2759"/>
<proteinExistence type="predicted"/>
<name>A0A9P7YYD9_9HELO</name>
<feature type="region of interest" description="Disordered" evidence="1">
    <location>
        <begin position="109"/>
        <end position="169"/>
    </location>
</feature>
<feature type="region of interest" description="Disordered" evidence="1">
    <location>
        <begin position="261"/>
        <end position="324"/>
    </location>
</feature>
<evidence type="ECO:0000313" key="3">
    <source>
        <dbReference type="Proteomes" id="UP000887226"/>
    </source>
</evidence>
<dbReference type="AlphaFoldDB" id="A0A9P7YYD9"/>
<comment type="caution">
    <text evidence="2">The sequence shown here is derived from an EMBL/GenBank/DDBJ whole genome shotgun (WGS) entry which is preliminary data.</text>
</comment>
<organism evidence="2 3">
    <name type="scientific">Calycina marina</name>
    <dbReference type="NCBI Taxonomy" id="1763456"/>
    <lineage>
        <taxon>Eukaryota</taxon>
        <taxon>Fungi</taxon>
        <taxon>Dikarya</taxon>
        <taxon>Ascomycota</taxon>
        <taxon>Pezizomycotina</taxon>
        <taxon>Leotiomycetes</taxon>
        <taxon>Helotiales</taxon>
        <taxon>Pezizellaceae</taxon>
        <taxon>Calycina</taxon>
    </lineage>
</organism>
<feature type="region of interest" description="Disordered" evidence="1">
    <location>
        <begin position="58"/>
        <end position="94"/>
    </location>
</feature>